<name>A0ABX2DMI2_9BACL</name>
<evidence type="ECO:0000256" key="1">
    <source>
        <dbReference type="SAM" id="Phobius"/>
    </source>
</evidence>
<reference evidence="2 3" key="1">
    <citation type="submission" date="2020-05" db="EMBL/GenBank/DDBJ databases">
        <title>Paenibacillus glebae, sp. nov., Paenibacillus humi sp. nov., Paenibacillus pedi sp. nov., Paenibacillus terrestris sp. nov. and Paenibacillus terricola sp. nov., isolated from a forest top soil sample.</title>
        <authorList>
            <person name="Qi S."/>
            <person name="Carlier A."/>
            <person name="Cnockaert M."/>
            <person name="Vandamme P."/>
        </authorList>
    </citation>
    <scope>NUCLEOTIDE SEQUENCE [LARGE SCALE GENOMIC DNA]</scope>
    <source>
        <strain evidence="2 3">LMG 29502</strain>
    </source>
</reference>
<evidence type="ECO:0008006" key="4">
    <source>
        <dbReference type="Google" id="ProtNLM"/>
    </source>
</evidence>
<keyword evidence="1" id="KW-0472">Membrane</keyword>
<feature type="transmembrane region" description="Helical" evidence="1">
    <location>
        <begin position="31"/>
        <end position="47"/>
    </location>
</feature>
<evidence type="ECO:0000313" key="2">
    <source>
        <dbReference type="EMBL" id="NQX45848.1"/>
    </source>
</evidence>
<dbReference type="Proteomes" id="UP000711047">
    <property type="component" value="Unassembled WGS sequence"/>
</dbReference>
<dbReference type="RefSeq" id="WP_173132129.1">
    <property type="nucleotide sequence ID" value="NZ_JABMKX010000005.1"/>
</dbReference>
<accession>A0ABX2DMI2</accession>
<keyword evidence="1" id="KW-0812">Transmembrane</keyword>
<keyword evidence="1" id="KW-1133">Transmembrane helix</keyword>
<dbReference type="EMBL" id="JABMKX010000005">
    <property type="protein sequence ID" value="NQX45848.1"/>
    <property type="molecule type" value="Genomic_DNA"/>
</dbReference>
<protein>
    <recommendedName>
        <fullName evidence="4">DUF1295 domain-containing protein</fullName>
    </recommendedName>
</protein>
<sequence length="69" mass="7942">MNWSLLLLCFLLFILIVQAPAIRRLHSGRDAAAFYGIWTLTVLAVLAEQTKLPQFRPLDWVRSIMELLS</sequence>
<comment type="caution">
    <text evidence="2">The sequence shown here is derived from an EMBL/GenBank/DDBJ whole genome shotgun (WGS) entry which is preliminary data.</text>
</comment>
<organism evidence="2 3">
    <name type="scientific">Paenibacillus tritici</name>
    <dbReference type="NCBI Taxonomy" id="1873425"/>
    <lineage>
        <taxon>Bacteria</taxon>
        <taxon>Bacillati</taxon>
        <taxon>Bacillota</taxon>
        <taxon>Bacilli</taxon>
        <taxon>Bacillales</taxon>
        <taxon>Paenibacillaceae</taxon>
        <taxon>Paenibacillus</taxon>
    </lineage>
</organism>
<keyword evidence="3" id="KW-1185">Reference proteome</keyword>
<gene>
    <name evidence="2" type="ORF">HQN87_10940</name>
</gene>
<evidence type="ECO:0000313" key="3">
    <source>
        <dbReference type="Proteomes" id="UP000711047"/>
    </source>
</evidence>
<proteinExistence type="predicted"/>